<comment type="similarity">
    <text evidence="3 11">Belongs to the NadD family.</text>
</comment>
<evidence type="ECO:0000256" key="4">
    <source>
        <dbReference type="ARBA" id="ARBA00022642"/>
    </source>
</evidence>
<evidence type="ECO:0000256" key="3">
    <source>
        <dbReference type="ARBA" id="ARBA00009014"/>
    </source>
</evidence>
<reference evidence="13 14" key="1">
    <citation type="submission" date="2023-04" db="EMBL/GenBank/DDBJ databases">
        <title>A novel bacteria isolated from coastal sediment.</title>
        <authorList>
            <person name="Liu X.-J."/>
            <person name="Du Z.-J."/>
        </authorList>
    </citation>
    <scope>NUCLEOTIDE SEQUENCE [LARGE SCALE GENOMIC DNA]</scope>
    <source>
        <strain evidence="13 14">SDUM461003</strain>
    </source>
</reference>
<protein>
    <recommendedName>
        <fullName evidence="11">Probable nicotinate-nucleotide adenylyltransferase</fullName>
        <ecNumber evidence="11">2.7.7.18</ecNumber>
    </recommendedName>
    <alternativeName>
        <fullName evidence="11">Deamido-NAD(+) diphosphorylase</fullName>
    </alternativeName>
    <alternativeName>
        <fullName evidence="11">Deamido-NAD(+) pyrophosphorylase</fullName>
    </alternativeName>
    <alternativeName>
        <fullName evidence="11">Nicotinate mononucleotide adenylyltransferase</fullName>
        <shortName evidence="11">NaMN adenylyltransferase</shortName>
    </alternativeName>
</protein>
<keyword evidence="13" id="KW-0413">Isomerase</keyword>
<keyword evidence="6 11" id="KW-0548">Nucleotidyltransferase</keyword>
<dbReference type="EC" id="2.7.7.18" evidence="11"/>
<evidence type="ECO:0000256" key="5">
    <source>
        <dbReference type="ARBA" id="ARBA00022679"/>
    </source>
</evidence>
<accession>A0ABU1ATE2</accession>
<organism evidence="13 14">
    <name type="scientific">Thalassobacterium maritimum</name>
    <dbReference type="NCBI Taxonomy" id="3041265"/>
    <lineage>
        <taxon>Bacteria</taxon>
        <taxon>Pseudomonadati</taxon>
        <taxon>Verrucomicrobiota</taxon>
        <taxon>Opitutia</taxon>
        <taxon>Puniceicoccales</taxon>
        <taxon>Coraliomargaritaceae</taxon>
        <taxon>Thalassobacterium</taxon>
    </lineage>
</organism>
<keyword evidence="7 11" id="KW-0547">Nucleotide-binding</keyword>
<keyword evidence="8 11" id="KW-0067">ATP-binding</keyword>
<keyword evidence="4 11" id="KW-0662">Pyridine nucleotide biosynthesis</keyword>
<evidence type="ECO:0000256" key="7">
    <source>
        <dbReference type="ARBA" id="ARBA00022741"/>
    </source>
</evidence>
<comment type="caution">
    <text evidence="13">The sequence shown here is derived from an EMBL/GenBank/DDBJ whole genome shotgun (WGS) entry which is preliminary data.</text>
</comment>
<comment type="function">
    <text evidence="1 11">Catalyzes the reversible adenylation of nicotinate mononucleotide (NaMN) to nicotinic acid adenine dinucleotide (NaAD).</text>
</comment>
<dbReference type="RefSeq" id="WP_308949020.1">
    <property type="nucleotide sequence ID" value="NZ_JARXHW010000008.1"/>
</dbReference>
<keyword evidence="9 11" id="KW-0520">NAD</keyword>
<evidence type="ECO:0000259" key="12">
    <source>
        <dbReference type="Pfam" id="PF01467"/>
    </source>
</evidence>
<dbReference type="SUPFAM" id="SSF52374">
    <property type="entry name" value="Nucleotidylyl transferase"/>
    <property type="match status" value="1"/>
</dbReference>
<dbReference type="EMBL" id="JARXHW010000008">
    <property type="protein sequence ID" value="MDQ8206882.1"/>
    <property type="molecule type" value="Genomic_DNA"/>
</dbReference>
<name>A0ABU1ATE2_9BACT</name>
<keyword evidence="5 11" id="KW-0808">Transferase</keyword>
<evidence type="ECO:0000313" key="14">
    <source>
        <dbReference type="Proteomes" id="UP001225316"/>
    </source>
</evidence>
<dbReference type="Pfam" id="PF01467">
    <property type="entry name" value="CTP_transf_like"/>
    <property type="match status" value="1"/>
</dbReference>
<dbReference type="NCBIfam" id="TIGR00482">
    <property type="entry name" value="nicotinate (nicotinamide) nucleotide adenylyltransferase"/>
    <property type="match status" value="1"/>
</dbReference>
<evidence type="ECO:0000256" key="1">
    <source>
        <dbReference type="ARBA" id="ARBA00002324"/>
    </source>
</evidence>
<comment type="catalytic activity">
    <reaction evidence="10 11">
        <text>nicotinate beta-D-ribonucleotide + ATP + H(+) = deamido-NAD(+) + diphosphate</text>
        <dbReference type="Rhea" id="RHEA:22860"/>
        <dbReference type="ChEBI" id="CHEBI:15378"/>
        <dbReference type="ChEBI" id="CHEBI:30616"/>
        <dbReference type="ChEBI" id="CHEBI:33019"/>
        <dbReference type="ChEBI" id="CHEBI:57502"/>
        <dbReference type="ChEBI" id="CHEBI:58437"/>
        <dbReference type="EC" id="2.7.7.18"/>
    </reaction>
</comment>
<evidence type="ECO:0000256" key="2">
    <source>
        <dbReference type="ARBA" id="ARBA00005019"/>
    </source>
</evidence>
<evidence type="ECO:0000313" key="13">
    <source>
        <dbReference type="EMBL" id="MDQ8206882.1"/>
    </source>
</evidence>
<evidence type="ECO:0000256" key="10">
    <source>
        <dbReference type="ARBA" id="ARBA00048721"/>
    </source>
</evidence>
<dbReference type="PANTHER" id="PTHR39321">
    <property type="entry name" value="NICOTINATE-NUCLEOTIDE ADENYLYLTRANSFERASE-RELATED"/>
    <property type="match status" value="1"/>
</dbReference>
<dbReference type="PANTHER" id="PTHR39321:SF3">
    <property type="entry name" value="PHOSPHOPANTETHEINE ADENYLYLTRANSFERASE"/>
    <property type="match status" value="1"/>
</dbReference>
<dbReference type="Proteomes" id="UP001225316">
    <property type="component" value="Unassembled WGS sequence"/>
</dbReference>
<dbReference type="Gene3D" id="3.40.50.620">
    <property type="entry name" value="HUPs"/>
    <property type="match status" value="1"/>
</dbReference>
<evidence type="ECO:0000256" key="6">
    <source>
        <dbReference type="ARBA" id="ARBA00022695"/>
    </source>
</evidence>
<sequence>MKQTELSSPRKSVALYGGSFDPVHCAHLAVARVTQAQLDLDQVIFIPAAQSPLKAHTTIASDEARIEMLRLATAEQPRFAVDCSEIERGGISYTVDTIQAFRAKNTASQLYWIIGADQFERLPQWHRIEDIARLVTFAVLRRPGHTIAKSVVPGLKYVGIEAPLMSHSSSAIRAALEQGLSVQDLVPPSVEAFISSHGLYTQ</sequence>
<dbReference type="NCBIfam" id="NF000840">
    <property type="entry name" value="PRK00071.1-3"/>
    <property type="match status" value="1"/>
</dbReference>
<dbReference type="InterPro" id="IPR014729">
    <property type="entry name" value="Rossmann-like_a/b/a_fold"/>
</dbReference>
<proteinExistence type="inferred from homology"/>
<gene>
    <name evidence="11 13" type="primary">nadD</name>
    <name evidence="13" type="ORF">QEH52_05140</name>
</gene>
<dbReference type="InterPro" id="IPR005248">
    <property type="entry name" value="NadD/NMNAT"/>
</dbReference>
<keyword evidence="14" id="KW-1185">Reference proteome</keyword>
<dbReference type="InterPro" id="IPR004821">
    <property type="entry name" value="Cyt_trans-like"/>
</dbReference>
<comment type="pathway">
    <text evidence="2 11">Cofactor biosynthesis; NAD(+) biosynthesis; deamido-NAD(+) from nicotinate D-ribonucleotide: step 1/1.</text>
</comment>
<dbReference type="NCBIfam" id="TIGR00125">
    <property type="entry name" value="cyt_tran_rel"/>
    <property type="match status" value="1"/>
</dbReference>
<dbReference type="GO" id="GO:0016853">
    <property type="term" value="F:isomerase activity"/>
    <property type="evidence" value="ECO:0007669"/>
    <property type="project" value="UniProtKB-KW"/>
</dbReference>
<feature type="domain" description="Cytidyltransferase-like" evidence="12">
    <location>
        <begin position="15"/>
        <end position="174"/>
    </location>
</feature>
<dbReference type="HAMAP" id="MF_00244">
    <property type="entry name" value="NaMN_adenylyltr"/>
    <property type="match status" value="1"/>
</dbReference>
<dbReference type="GO" id="GO:0004515">
    <property type="term" value="F:nicotinate-nucleotide adenylyltransferase activity"/>
    <property type="evidence" value="ECO:0007669"/>
    <property type="project" value="UniProtKB-EC"/>
</dbReference>
<evidence type="ECO:0000256" key="9">
    <source>
        <dbReference type="ARBA" id="ARBA00023027"/>
    </source>
</evidence>
<dbReference type="CDD" id="cd02165">
    <property type="entry name" value="NMNAT"/>
    <property type="match status" value="1"/>
</dbReference>
<evidence type="ECO:0000256" key="11">
    <source>
        <dbReference type="HAMAP-Rule" id="MF_00244"/>
    </source>
</evidence>
<evidence type="ECO:0000256" key="8">
    <source>
        <dbReference type="ARBA" id="ARBA00022840"/>
    </source>
</evidence>